<feature type="DNA-binding region" description="H-T-H motif" evidence="7 8">
    <location>
        <begin position="31"/>
        <end position="50"/>
    </location>
</feature>
<gene>
    <name evidence="7 10" type="primary">betI</name>
    <name evidence="10" type="ORF">WH297_03010</name>
</gene>
<evidence type="ECO:0000313" key="10">
    <source>
        <dbReference type="EMBL" id="MEJ5018712.1"/>
    </source>
</evidence>
<evidence type="ECO:0000256" key="1">
    <source>
        <dbReference type="ARBA" id="ARBA00004719"/>
    </source>
</evidence>
<dbReference type="InterPro" id="IPR039538">
    <property type="entry name" value="BetI_C"/>
</dbReference>
<dbReference type="PANTHER" id="PTHR30055">
    <property type="entry name" value="HTH-TYPE TRANSCRIPTIONAL REGULATOR RUTR"/>
    <property type="match status" value="1"/>
</dbReference>
<comment type="function">
    <text evidence="6">Repressor involved in the biosynthesis of the osmoprotectant glycine betaine. It represses transcription of the choline transporter BetT and the genes of BetAB involved in the synthesis of glycine betaine.</text>
</comment>
<accession>A0ABU8P8Y8</accession>
<evidence type="ECO:0000256" key="8">
    <source>
        <dbReference type="PROSITE-ProRule" id="PRU00335"/>
    </source>
</evidence>
<dbReference type="Proteomes" id="UP001375812">
    <property type="component" value="Unassembled WGS sequence"/>
</dbReference>
<dbReference type="HAMAP" id="MF_00768">
    <property type="entry name" value="HTH_type_BetI"/>
    <property type="match status" value="1"/>
</dbReference>
<reference evidence="10 11" key="1">
    <citation type="submission" date="2023-12" db="EMBL/GenBank/DDBJ databases">
        <title>Gut-associated functions are favored during microbiome assembly across C. elegans life.</title>
        <authorList>
            <person name="Zimmermann J."/>
        </authorList>
    </citation>
    <scope>NUCLEOTIDE SEQUENCE [LARGE SCALE GENOMIC DNA]</scope>
    <source>
        <strain evidence="10 11">MYb71</strain>
    </source>
</reference>
<feature type="domain" description="HTH tetR-type" evidence="9">
    <location>
        <begin position="8"/>
        <end position="68"/>
    </location>
</feature>
<evidence type="ECO:0000256" key="6">
    <source>
        <dbReference type="ARBA" id="ARBA00024936"/>
    </source>
</evidence>
<sequence length="202" mass="22164">MPKIGMEPLRRRELIDAAIRTIGQRGSLDVTVAQIAHEAGVSPALAHHYFGGKDKLILATMRHLLRELGNDLNTAIKQVETPRERIAAIIAVNFSASQFAPETIAAWLTFYVHAQQSEDTRRLLRIYARRLQSNLLFALEHLTTRERASRIAEGAGAMIDGLYIRHALGADAPDAASAIALVEDYIGIQLSGQHSGHLSGEK</sequence>
<proteinExistence type="inferred from homology"/>
<dbReference type="PANTHER" id="PTHR30055:SF234">
    <property type="entry name" value="HTH-TYPE TRANSCRIPTIONAL REGULATOR BETI"/>
    <property type="match status" value="1"/>
</dbReference>
<dbReference type="SUPFAM" id="SSF46689">
    <property type="entry name" value="Homeodomain-like"/>
    <property type="match status" value="1"/>
</dbReference>
<dbReference type="PRINTS" id="PR00455">
    <property type="entry name" value="HTHTETR"/>
</dbReference>
<dbReference type="NCBIfam" id="NF001978">
    <property type="entry name" value="PRK00767.1"/>
    <property type="match status" value="1"/>
</dbReference>
<dbReference type="InterPro" id="IPR050109">
    <property type="entry name" value="HTH-type_TetR-like_transc_reg"/>
</dbReference>
<dbReference type="PROSITE" id="PS50977">
    <property type="entry name" value="HTH_TETR_2"/>
    <property type="match status" value="1"/>
</dbReference>
<keyword evidence="2 7" id="KW-0678">Repressor</keyword>
<evidence type="ECO:0000256" key="2">
    <source>
        <dbReference type="ARBA" id="ARBA00022491"/>
    </source>
</evidence>
<keyword evidence="3 7" id="KW-0805">Transcription regulation</keyword>
<dbReference type="Pfam" id="PF13977">
    <property type="entry name" value="TetR_C_6"/>
    <property type="match status" value="1"/>
</dbReference>
<keyword evidence="4 7" id="KW-0238">DNA-binding</keyword>
<dbReference type="InterPro" id="IPR036271">
    <property type="entry name" value="Tet_transcr_reg_TetR-rel_C_sf"/>
</dbReference>
<dbReference type="InterPro" id="IPR009057">
    <property type="entry name" value="Homeodomain-like_sf"/>
</dbReference>
<comment type="caution">
    <text evidence="10">The sequence shown here is derived from an EMBL/GenBank/DDBJ whole genome shotgun (WGS) entry which is preliminary data.</text>
</comment>
<organism evidence="10 11">
    <name type="scientific">Ochrobactrum vermis</name>
    <dbReference type="NCBI Taxonomy" id="1827297"/>
    <lineage>
        <taxon>Bacteria</taxon>
        <taxon>Pseudomonadati</taxon>
        <taxon>Pseudomonadota</taxon>
        <taxon>Alphaproteobacteria</taxon>
        <taxon>Hyphomicrobiales</taxon>
        <taxon>Brucellaceae</taxon>
        <taxon>Brucella/Ochrobactrum group</taxon>
        <taxon>Ochrobactrum</taxon>
    </lineage>
</organism>
<protein>
    <recommendedName>
        <fullName evidence="7">HTH-type transcriptional regulator BetI</fullName>
    </recommendedName>
</protein>
<dbReference type="InterPro" id="IPR023772">
    <property type="entry name" value="DNA-bd_HTH_TetR-type_CS"/>
</dbReference>
<evidence type="ECO:0000256" key="3">
    <source>
        <dbReference type="ARBA" id="ARBA00023015"/>
    </source>
</evidence>
<dbReference type="NCBIfam" id="TIGR03384">
    <property type="entry name" value="betaine_BetI"/>
    <property type="match status" value="1"/>
</dbReference>
<dbReference type="SUPFAM" id="SSF48498">
    <property type="entry name" value="Tetracyclin repressor-like, C-terminal domain"/>
    <property type="match status" value="1"/>
</dbReference>
<dbReference type="Gene3D" id="1.10.357.10">
    <property type="entry name" value="Tetracycline Repressor, domain 2"/>
    <property type="match status" value="1"/>
</dbReference>
<dbReference type="PROSITE" id="PS01081">
    <property type="entry name" value="HTH_TETR_1"/>
    <property type="match status" value="1"/>
</dbReference>
<comment type="function">
    <text evidence="7">Repressor involved in choline regulation of the bet genes.</text>
</comment>
<evidence type="ECO:0000259" key="9">
    <source>
        <dbReference type="PROSITE" id="PS50977"/>
    </source>
</evidence>
<comment type="pathway">
    <text evidence="1 7">Amine and polyamine biosynthesis; betaine biosynthesis via choline pathway [regulation].</text>
</comment>
<dbReference type="Pfam" id="PF00440">
    <property type="entry name" value="TetR_N"/>
    <property type="match status" value="1"/>
</dbReference>
<evidence type="ECO:0000256" key="5">
    <source>
        <dbReference type="ARBA" id="ARBA00023163"/>
    </source>
</evidence>
<evidence type="ECO:0000256" key="4">
    <source>
        <dbReference type="ARBA" id="ARBA00023125"/>
    </source>
</evidence>
<evidence type="ECO:0000313" key="11">
    <source>
        <dbReference type="Proteomes" id="UP001375812"/>
    </source>
</evidence>
<keyword evidence="5 7" id="KW-0804">Transcription</keyword>
<dbReference type="InterPro" id="IPR001647">
    <property type="entry name" value="HTH_TetR"/>
</dbReference>
<dbReference type="RefSeq" id="WP_105541280.1">
    <property type="nucleotide sequence ID" value="NZ_JBBGZH010000001.1"/>
</dbReference>
<keyword evidence="11" id="KW-1185">Reference proteome</keyword>
<dbReference type="InterPro" id="IPR017757">
    <property type="entry name" value="Tscrpt_rep_BetI"/>
</dbReference>
<name>A0ABU8P8Y8_9HYPH</name>
<evidence type="ECO:0000256" key="7">
    <source>
        <dbReference type="HAMAP-Rule" id="MF_00768"/>
    </source>
</evidence>
<dbReference type="EMBL" id="JBBGZH010000001">
    <property type="protein sequence ID" value="MEJ5018712.1"/>
    <property type="molecule type" value="Genomic_DNA"/>
</dbReference>